<name>A0A1G5Z9E5_9BACT</name>
<dbReference type="Proteomes" id="UP000198756">
    <property type="component" value="Unassembled WGS sequence"/>
</dbReference>
<organism evidence="2 3">
    <name type="scientific">Algoriphagus alkaliphilus</name>
    <dbReference type="NCBI Taxonomy" id="279824"/>
    <lineage>
        <taxon>Bacteria</taxon>
        <taxon>Pseudomonadati</taxon>
        <taxon>Bacteroidota</taxon>
        <taxon>Cytophagia</taxon>
        <taxon>Cytophagales</taxon>
        <taxon>Cyclobacteriaceae</taxon>
        <taxon>Algoriphagus</taxon>
    </lineage>
</organism>
<dbReference type="STRING" id="279824.SAMN03080617_03379"/>
<dbReference type="AlphaFoldDB" id="A0A1G5Z9E5"/>
<accession>A0A1G5Z9E5</accession>
<proteinExistence type="predicted"/>
<keyword evidence="3" id="KW-1185">Reference proteome</keyword>
<keyword evidence="1" id="KW-1133">Transmembrane helix</keyword>
<feature type="transmembrane region" description="Helical" evidence="1">
    <location>
        <begin position="42"/>
        <end position="60"/>
    </location>
</feature>
<keyword evidence="1" id="KW-0812">Transmembrane</keyword>
<dbReference type="RefSeq" id="WP_092732435.1">
    <property type="nucleotide sequence ID" value="NZ_FMXE01000029.1"/>
</dbReference>
<evidence type="ECO:0000256" key="1">
    <source>
        <dbReference type="SAM" id="Phobius"/>
    </source>
</evidence>
<reference evidence="3" key="1">
    <citation type="submission" date="2016-10" db="EMBL/GenBank/DDBJ databases">
        <authorList>
            <person name="Varghese N."/>
            <person name="Submissions S."/>
        </authorList>
    </citation>
    <scope>NUCLEOTIDE SEQUENCE [LARGE SCALE GENOMIC DNA]</scope>
    <source>
        <strain evidence="3">DSM 22703</strain>
    </source>
</reference>
<sequence length="540" mass="60948">MIQFAPLVPWPFLFLILGMTFLSGGIPIFLNWKSGVSAQKILIKTGLLLLFGLFLSLFLLQPSRKISSDKSVVLVYSEEVEEAEIQYWKDSLGITKTKAIADFKPDGSRVLLLGKAFSKENLYPIHDLNPRWILPEKNREISELNWKGYVRKGEKQRVNYRVFSEGGSVKLQVKQGETTLASTDLRKGWNEGELGFETAGLGRTEVPLLFDGDSLAVLRYFIGPATPKKYHFQFAFPGQEVRVLSQWLESKGEKVSQEIRLSRGTILEGGETSVDSLQIRLIDPSQLEVKAIQDWAKNSVGALVVMNLTEPLETISRVNRLFGTDFQLQRSGQGESRVLDNQLEAAPFSWLVKSGQKVFGKDAIAVQRVGEMQIAINLYQATFPLFLQGKEKEYESIWGEVFGELEPSEQQSWKVSAPVLSGISSGFQLNKRDSLPEWIYFGKDSVNLIRQLTNPFLAKGSVQIDSVGWMAFGEDLSVFVYSKEEFPSLHAQALIRPLTYNSDIESVENQQIYVKVSNWIWLIGLLLSLGLMWIEPKINY</sequence>
<keyword evidence="1" id="KW-0472">Membrane</keyword>
<dbReference type="EMBL" id="FMXE01000029">
    <property type="protein sequence ID" value="SDA91227.1"/>
    <property type="molecule type" value="Genomic_DNA"/>
</dbReference>
<dbReference type="OrthoDB" id="980086at2"/>
<protein>
    <submittedName>
        <fullName evidence="2">Uncharacterized protein</fullName>
    </submittedName>
</protein>
<feature type="transmembrane region" description="Helical" evidence="1">
    <location>
        <begin position="12"/>
        <end position="30"/>
    </location>
</feature>
<evidence type="ECO:0000313" key="3">
    <source>
        <dbReference type="Proteomes" id="UP000198756"/>
    </source>
</evidence>
<gene>
    <name evidence="2" type="ORF">SAMN03080617_03379</name>
</gene>
<evidence type="ECO:0000313" key="2">
    <source>
        <dbReference type="EMBL" id="SDA91227.1"/>
    </source>
</evidence>